<dbReference type="CDD" id="cd14752">
    <property type="entry name" value="GH31_N"/>
    <property type="match status" value="1"/>
</dbReference>
<dbReference type="GO" id="GO:0004558">
    <property type="term" value="F:alpha-1,4-glucosidase activity"/>
    <property type="evidence" value="ECO:0007669"/>
    <property type="project" value="TreeGrafter"/>
</dbReference>
<dbReference type="AlphaFoldDB" id="A0AAV4PP40"/>
<name>A0AAV4PP40_CAEEX</name>
<dbReference type="InterPro" id="IPR011013">
    <property type="entry name" value="Gal_mutarotase_sf_dom"/>
</dbReference>
<comment type="caution">
    <text evidence="4">The sequence shown here is derived from an EMBL/GenBank/DDBJ whole genome shotgun (WGS) entry which is preliminary data.</text>
</comment>
<dbReference type="PANTHER" id="PTHR22762">
    <property type="entry name" value="ALPHA-GLUCOSIDASE"/>
    <property type="match status" value="1"/>
</dbReference>
<evidence type="ECO:0000313" key="4">
    <source>
        <dbReference type="EMBL" id="GIX98449.1"/>
    </source>
</evidence>
<dbReference type="PANTHER" id="PTHR22762:SF131">
    <property type="entry name" value="GLYCOSIDE HYDROLASE FAMILY 31 N-TERMINAL DOMAIN-CONTAINING PROTEIN"/>
    <property type="match status" value="1"/>
</dbReference>
<dbReference type="EMBL" id="BPLR01004912">
    <property type="protein sequence ID" value="GIX98449.1"/>
    <property type="molecule type" value="Genomic_DNA"/>
</dbReference>
<dbReference type="GO" id="GO:0005975">
    <property type="term" value="P:carbohydrate metabolic process"/>
    <property type="evidence" value="ECO:0007669"/>
    <property type="project" value="InterPro"/>
</dbReference>
<keyword evidence="2" id="KW-0326">Glycosidase</keyword>
<evidence type="ECO:0000313" key="5">
    <source>
        <dbReference type="Proteomes" id="UP001054945"/>
    </source>
</evidence>
<keyword evidence="2" id="KW-0378">Hydrolase</keyword>
<dbReference type="SUPFAM" id="SSF51445">
    <property type="entry name" value="(Trans)glycosidases"/>
    <property type="match status" value="1"/>
</dbReference>
<comment type="similarity">
    <text evidence="1 2">Belongs to the glycosyl hydrolase 31 family.</text>
</comment>
<dbReference type="GO" id="GO:0030246">
    <property type="term" value="F:carbohydrate binding"/>
    <property type="evidence" value="ECO:0007669"/>
    <property type="project" value="InterPro"/>
</dbReference>
<dbReference type="SUPFAM" id="SSF74650">
    <property type="entry name" value="Galactose mutarotase-like"/>
    <property type="match status" value="1"/>
</dbReference>
<dbReference type="InterPro" id="IPR017853">
    <property type="entry name" value="GH"/>
</dbReference>
<proteinExistence type="inferred from homology"/>
<dbReference type="Proteomes" id="UP001054945">
    <property type="component" value="Unassembled WGS sequence"/>
</dbReference>
<dbReference type="Gene3D" id="3.20.20.80">
    <property type="entry name" value="Glycosidases"/>
    <property type="match status" value="1"/>
</dbReference>
<dbReference type="InterPro" id="IPR000322">
    <property type="entry name" value="Glyco_hydro_31_TIM"/>
</dbReference>
<reference evidence="4 5" key="1">
    <citation type="submission" date="2021-06" db="EMBL/GenBank/DDBJ databases">
        <title>Caerostris extrusa draft genome.</title>
        <authorList>
            <person name="Kono N."/>
            <person name="Arakawa K."/>
        </authorList>
    </citation>
    <scope>NUCLEOTIDE SEQUENCE [LARGE SCALE GENOMIC DNA]</scope>
</reference>
<feature type="domain" description="Glycoside hydrolase family 31 TIM barrel" evidence="3">
    <location>
        <begin position="142"/>
        <end position="215"/>
    </location>
</feature>
<protein>
    <submittedName>
        <fullName evidence="4">Lysosomal alpha-glucosidase</fullName>
    </submittedName>
</protein>
<gene>
    <name evidence="4" type="primary">GAA</name>
    <name evidence="4" type="ORF">CEXT_504541</name>
</gene>
<sequence>MQRQFFFHDEFKTDLSQLVFSDQFLHLSSRTASPYLYGLGEQKEGLLRSFNWTRYTIFNQGDLPVPYRNLYGSHPFYLVLENDYDGNANGVFLLNSNAMDAVLQPAPAINWRTIGGILDFFIMLGPTPADVVKQYTGIIGRPFMIPYWSLGFHLCRYGYNSSEKTNETLQRNLDKGVPVDVQWNDIDFMNRRLTFTYDPINFKGLPEFVKSLHEK</sequence>
<evidence type="ECO:0000256" key="2">
    <source>
        <dbReference type="RuleBase" id="RU361185"/>
    </source>
</evidence>
<dbReference type="Gene3D" id="2.60.40.1760">
    <property type="entry name" value="glycosyl hydrolase (family 31)"/>
    <property type="match status" value="1"/>
</dbReference>
<accession>A0AAV4PP40</accession>
<dbReference type="Pfam" id="PF01055">
    <property type="entry name" value="Glyco_hydro_31_2nd"/>
    <property type="match status" value="1"/>
</dbReference>
<organism evidence="4 5">
    <name type="scientific">Caerostris extrusa</name>
    <name type="common">Bark spider</name>
    <name type="synonym">Caerostris bankana</name>
    <dbReference type="NCBI Taxonomy" id="172846"/>
    <lineage>
        <taxon>Eukaryota</taxon>
        <taxon>Metazoa</taxon>
        <taxon>Ecdysozoa</taxon>
        <taxon>Arthropoda</taxon>
        <taxon>Chelicerata</taxon>
        <taxon>Arachnida</taxon>
        <taxon>Araneae</taxon>
        <taxon>Araneomorphae</taxon>
        <taxon>Entelegynae</taxon>
        <taxon>Araneoidea</taxon>
        <taxon>Araneidae</taxon>
        <taxon>Caerostris</taxon>
    </lineage>
</organism>
<evidence type="ECO:0000256" key="1">
    <source>
        <dbReference type="ARBA" id="ARBA00007806"/>
    </source>
</evidence>
<keyword evidence="5" id="KW-1185">Reference proteome</keyword>
<evidence type="ECO:0000259" key="3">
    <source>
        <dbReference type="Pfam" id="PF01055"/>
    </source>
</evidence>